<keyword evidence="3" id="KW-1185">Reference proteome</keyword>
<dbReference type="InterPro" id="IPR009045">
    <property type="entry name" value="Zn_M74/Hedgehog-like"/>
</dbReference>
<comment type="caution">
    <text evidence="2">The sequence shown here is derived from an EMBL/GenBank/DDBJ whole genome shotgun (WGS) entry which is preliminary data.</text>
</comment>
<organism evidence="2 3">
    <name type="scientific">Parahaliea mediterranea</name>
    <dbReference type="NCBI Taxonomy" id="651086"/>
    <lineage>
        <taxon>Bacteria</taxon>
        <taxon>Pseudomonadati</taxon>
        <taxon>Pseudomonadota</taxon>
        <taxon>Gammaproteobacteria</taxon>
        <taxon>Cellvibrionales</taxon>
        <taxon>Halieaceae</taxon>
        <taxon>Parahaliea</taxon>
    </lineage>
</organism>
<evidence type="ECO:0000259" key="1">
    <source>
        <dbReference type="Pfam" id="PF02557"/>
    </source>
</evidence>
<dbReference type="Gene3D" id="3.30.1380.10">
    <property type="match status" value="1"/>
</dbReference>
<gene>
    <name evidence="2" type="ORF">JYP50_04160</name>
</gene>
<dbReference type="GO" id="GO:0008233">
    <property type="term" value="F:peptidase activity"/>
    <property type="evidence" value="ECO:0007669"/>
    <property type="project" value="InterPro"/>
</dbReference>
<dbReference type="InterPro" id="IPR052179">
    <property type="entry name" value="DD-CPase-like"/>
</dbReference>
<protein>
    <submittedName>
        <fullName evidence="2">M15 family metallopeptidase</fullName>
    </submittedName>
</protein>
<dbReference type="SUPFAM" id="SSF55166">
    <property type="entry name" value="Hedgehog/DD-peptidase"/>
    <property type="match status" value="1"/>
</dbReference>
<dbReference type="AlphaFoldDB" id="A0A939DCS2"/>
<dbReference type="CDD" id="cd14847">
    <property type="entry name" value="DD-carboxypeptidase_like"/>
    <property type="match status" value="1"/>
</dbReference>
<sequence>MVVSFRWLPSGGSLANGCLSARRPLSGLRKVRYCPASCPRIKRCRESLPLVPCRVPEDARPPRGVAVLSADQLTGVDESHLVEVPGGHRLCPAVAGDFAALQRDAAAAGFDLRIASGFRSFERQRAIWNAKAGGVRTVHDDRGRPLDMARLAPGEQLRAILRFSALPGASRHHWGTDLDVYDAAAVAADYRVQLTPGEVADDGVFGPLHRWLDARMAAGRSRGFYRPYGVDRGGVAPERWHLSHAGSARDCESRMGGRLLRDCWRRHLAPDGLLLRGEIEAELEMLVARYVTVPPDWCPAR</sequence>
<dbReference type="PANTHER" id="PTHR34385:SF1">
    <property type="entry name" value="PEPTIDOGLYCAN L-ALANYL-D-GLUTAMATE ENDOPEPTIDASE CWLK"/>
    <property type="match status" value="1"/>
</dbReference>
<reference evidence="2" key="1">
    <citation type="submission" date="2021-02" db="EMBL/GenBank/DDBJ databases">
        <title>PHA producing bacteria isolated from coastal sediment in Guangdong, Shenzhen.</title>
        <authorList>
            <person name="Zheng W."/>
            <person name="Yu S."/>
            <person name="Huang Y."/>
        </authorList>
    </citation>
    <scope>NUCLEOTIDE SEQUENCE</scope>
    <source>
        <strain evidence="2">TN14-10</strain>
    </source>
</reference>
<dbReference type="GO" id="GO:0006508">
    <property type="term" value="P:proteolysis"/>
    <property type="evidence" value="ECO:0007669"/>
    <property type="project" value="InterPro"/>
</dbReference>
<dbReference type="EMBL" id="JAFKCZ010000003">
    <property type="protein sequence ID" value="MBN7795771.1"/>
    <property type="molecule type" value="Genomic_DNA"/>
</dbReference>
<proteinExistence type="predicted"/>
<dbReference type="InterPro" id="IPR003709">
    <property type="entry name" value="VanY-like_core_dom"/>
</dbReference>
<dbReference type="Proteomes" id="UP000664303">
    <property type="component" value="Unassembled WGS sequence"/>
</dbReference>
<evidence type="ECO:0000313" key="3">
    <source>
        <dbReference type="Proteomes" id="UP000664303"/>
    </source>
</evidence>
<dbReference type="Pfam" id="PF02557">
    <property type="entry name" value="VanY"/>
    <property type="match status" value="1"/>
</dbReference>
<accession>A0A939DCS2</accession>
<evidence type="ECO:0000313" key="2">
    <source>
        <dbReference type="EMBL" id="MBN7795771.1"/>
    </source>
</evidence>
<name>A0A939DCS2_9GAMM</name>
<dbReference type="PANTHER" id="PTHR34385">
    <property type="entry name" value="D-ALANYL-D-ALANINE CARBOXYPEPTIDASE"/>
    <property type="match status" value="1"/>
</dbReference>
<feature type="domain" description="D-alanyl-D-alanine carboxypeptidase-like core" evidence="1">
    <location>
        <begin position="88"/>
        <end position="246"/>
    </location>
</feature>